<dbReference type="GO" id="GO:1901982">
    <property type="term" value="F:maltose binding"/>
    <property type="evidence" value="ECO:0007669"/>
    <property type="project" value="TreeGrafter"/>
</dbReference>
<dbReference type="SUPFAM" id="SSF53850">
    <property type="entry name" value="Periplasmic binding protein-like II"/>
    <property type="match status" value="1"/>
</dbReference>
<dbReference type="InterPro" id="IPR006059">
    <property type="entry name" value="SBP"/>
</dbReference>
<dbReference type="EMBL" id="FOGB01000004">
    <property type="protein sequence ID" value="SEQ50687.1"/>
    <property type="molecule type" value="Genomic_DNA"/>
</dbReference>
<keyword evidence="3 4" id="KW-0732">Signal</keyword>
<dbReference type="STRING" id="355243.SAMN03080615_01743"/>
<sequence>MKRMNISLLSCAVMTTLTFSVGSVMAATSEIKLWRHETSNIKEIEVNKATIDRFNQSQTKWHITAEMIPEGSYTQTVTAAALAGDLPCILDMDQPVVPNFAWSGYLRPLEGLLSQDALDGLIGSAKGTYKGKVFSVGQFDVALALFTRKSILEKYNLRQATYVQPWTKAELLDALAKLKASGEFRYPLAMRTGWTGEWYSYGYAPMLQSFGADQIDRDNYVTSEGVLNGEAGLAWGTFFQSLFDKEYVDRNPSDDKAFVQGRAALDYVGSWEMANHSEQWGDDLVVMPVPDFGGGPVIGGGSWQWGITQSCANPEGAAAFVDFMLQPEEIAAMSVATGMIPSSPEAAELTEHYQVNGDWRFFYDFSAAFAVLRPATPAYPIISSTFEKMARNIKDGADVQDALDEAVDTIERNISDNKGYGFTQ</sequence>
<name>A0A1H9GKT1_9GAMM</name>
<keyword evidence="2" id="KW-0813">Transport</keyword>
<comment type="similarity">
    <text evidence="1">Belongs to the bacterial solute-binding protein 1 family.</text>
</comment>
<dbReference type="RefSeq" id="WP_217647411.1">
    <property type="nucleotide sequence ID" value="NZ_AP025284.1"/>
</dbReference>
<evidence type="ECO:0000256" key="3">
    <source>
        <dbReference type="ARBA" id="ARBA00022729"/>
    </source>
</evidence>
<feature type="signal peptide" evidence="4">
    <location>
        <begin position="1"/>
        <end position="26"/>
    </location>
</feature>
<proteinExistence type="inferred from homology"/>
<protein>
    <submittedName>
        <fullName evidence="5">Carbohydrate ABC transporter substrate-binding protein, CUT1 family (TC 3.A.1.1.-)</fullName>
    </submittedName>
</protein>
<dbReference type="Pfam" id="PF13416">
    <property type="entry name" value="SBP_bac_8"/>
    <property type="match status" value="1"/>
</dbReference>
<dbReference type="GO" id="GO:0015768">
    <property type="term" value="P:maltose transport"/>
    <property type="evidence" value="ECO:0007669"/>
    <property type="project" value="TreeGrafter"/>
</dbReference>
<feature type="chain" id="PRO_5011594179" evidence="4">
    <location>
        <begin position="27"/>
        <end position="424"/>
    </location>
</feature>
<evidence type="ECO:0000313" key="5">
    <source>
        <dbReference type="EMBL" id="SEQ50687.1"/>
    </source>
</evidence>
<evidence type="ECO:0000313" key="6">
    <source>
        <dbReference type="Proteomes" id="UP000198749"/>
    </source>
</evidence>
<accession>A0A1H9GKT1</accession>
<organism evidence="5 6">
    <name type="scientific">Amphritea atlantica</name>
    <dbReference type="NCBI Taxonomy" id="355243"/>
    <lineage>
        <taxon>Bacteria</taxon>
        <taxon>Pseudomonadati</taxon>
        <taxon>Pseudomonadota</taxon>
        <taxon>Gammaproteobacteria</taxon>
        <taxon>Oceanospirillales</taxon>
        <taxon>Oceanospirillaceae</taxon>
        <taxon>Amphritea</taxon>
    </lineage>
</organism>
<dbReference type="GO" id="GO:0042956">
    <property type="term" value="P:maltodextrin transmembrane transport"/>
    <property type="evidence" value="ECO:0007669"/>
    <property type="project" value="TreeGrafter"/>
</dbReference>
<dbReference type="Gene3D" id="3.40.190.10">
    <property type="entry name" value="Periplasmic binding protein-like II"/>
    <property type="match status" value="1"/>
</dbReference>
<dbReference type="Proteomes" id="UP000198749">
    <property type="component" value="Unassembled WGS sequence"/>
</dbReference>
<gene>
    <name evidence="5" type="ORF">SAMN03080615_01743</name>
</gene>
<dbReference type="GO" id="GO:0055052">
    <property type="term" value="C:ATP-binding cassette (ABC) transporter complex, substrate-binding subunit-containing"/>
    <property type="evidence" value="ECO:0007669"/>
    <property type="project" value="TreeGrafter"/>
</dbReference>
<evidence type="ECO:0000256" key="2">
    <source>
        <dbReference type="ARBA" id="ARBA00022448"/>
    </source>
</evidence>
<evidence type="ECO:0000256" key="1">
    <source>
        <dbReference type="ARBA" id="ARBA00008520"/>
    </source>
</evidence>
<reference evidence="6" key="1">
    <citation type="submission" date="2016-10" db="EMBL/GenBank/DDBJ databases">
        <authorList>
            <person name="Varghese N."/>
            <person name="Submissions S."/>
        </authorList>
    </citation>
    <scope>NUCLEOTIDE SEQUENCE [LARGE SCALE GENOMIC DNA]</scope>
    <source>
        <strain evidence="6">DSM 18887</strain>
    </source>
</reference>
<dbReference type="PANTHER" id="PTHR30061">
    <property type="entry name" value="MALTOSE-BINDING PERIPLASMIC PROTEIN"/>
    <property type="match status" value="1"/>
</dbReference>
<evidence type="ECO:0000256" key="4">
    <source>
        <dbReference type="SAM" id="SignalP"/>
    </source>
</evidence>
<dbReference type="AlphaFoldDB" id="A0A1H9GKT1"/>
<keyword evidence="6" id="KW-1185">Reference proteome</keyword>
<dbReference type="PANTHER" id="PTHR30061:SF50">
    <property type="entry name" value="MALTOSE_MALTODEXTRIN-BINDING PERIPLASMIC PROTEIN"/>
    <property type="match status" value="1"/>
</dbReference>